<protein>
    <recommendedName>
        <fullName evidence="4">Cyclin-dependent kinase inhibitor domain-containing protein</fullName>
    </recommendedName>
</protein>
<dbReference type="EMBL" id="RQTK01000751">
    <property type="protein sequence ID" value="RUS75337.1"/>
    <property type="molecule type" value="Genomic_DNA"/>
</dbReference>
<dbReference type="InterPro" id="IPR003175">
    <property type="entry name" value="CDI_dom"/>
</dbReference>
<dbReference type="Proteomes" id="UP000271974">
    <property type="component" value="Unassembled WGS sequence"/>
</dbReference>
<comment type="similarity">
    <text evidence="1">Belongs to the CDI family.</text>
</comment>
<evidence type="ECO:0000313" key="5">
    <source>
        <dbReference type="EMBL" id="RUS75337.1"/>
    </source>
</evidence>
<name>A0A3S0ZBX0_ELYCH</name>
<dbReference type="AlphaFoldDB" id="A0A3S0ZBX0"/>
<accession>A0A3S0ZBX0</accession>
<evidence type="ECO:0000256" key="3">
    <source>
        <dbReference type="SAM" id="MobiDB-lite"/>
    </source>
</evidence>
<feature type="domain" description="Cyclin-dependent kinase inhibitor" evidence="4">
    <location>
        <begin position="15"/>
        <end position="59"/>
    </location>
</feature>
<sequence>MSTAVRCLFSISDNDRKKLNQDLDEQCRKIDQEETERFKQRWGFDPVKGSAVEGSGFEYTLLDRRTMPAMYTSSYRRRPSRPHFVLQARSPARRNISLSSAPVKRKLRFDDDNESGSNDENQDISSNIGVGMPSKQAKMDDLSDISLSEVVSSTASSVFNPLSSPPSSPPASSLLLSNSPRSPQMLSSSCPPALESDFEVDEQVVCSMSVPGLSRSLSESSIVQLSPDSQAKEFSTPTSNSSPKPVKLVQREITDYVRIKKHSGSLKASPRS</sequence>
<dbReference type="InterPro" id="IPR044898">
    <property type="entry name" value="CDI_dom_sf"/>
</dbReference>
<dbReference type="Pfam" id="PF02234">
    <property type="entry name" value="CDI"/>
    <property type="match status" value="1"/>
</dbReference>
<feature type="region of interest" description="Disordered" evidence="3">
    <location>
        <begin position="87"/>
        <end position="140"/>
    </location>
</feature>
<gene>
    <name evidence="5" type="ORF">EGW08_016904</name>
</gene>
<keyword evidence="2" id="KW-0649">Protein kinase inhibitor</keyword>
<dbReference type="GO" id="GO:0051726">
    <property type="term" value="P:regulation of cell cycle"/>
    <property type="evidence" value="ECO:0007669"/>
    <property type="project" value="InterPro"/>
</dbReference>
<proteinExistence type="inferred from homology"/>
<dbReference type="OrthoDB" id="6154162at2759"/>
<feature type="region of interest" description="Disordered" evidence="3">
    <location>
        <begin position="213"/>
        <end position="247"/>
    </location>
</feature>
<organism evidence="5 6">
    <name type="scientific">Elysia chlorotica</name>
    <name type="common">Eastern emerald elysia</name>
    <name type="synonym">Sea slug</name>
    <dbReference type="NCBI Taxonomy" id="188477"/>
    <lineage>
        <taxon>Eukaryota</taxon>
        <taxon>Metazoa</taxon>
        <taxon>Spiralia</taxon>
        <taxon>Lophotrochozoa</taxon>
        <taxon>Mollusca</taxon>
        <taxon>Gastropoda</taxon>
        <taxon>Heterobranchia</taxon>
        <taxon>Euthyneura</taxon>
        <taxon>Panpulmonata</taxon>
        <taxon>Sacoglossa</taxon>
        <taxon>Placobranchoidea</taxon>
        <taxon>Plakobranchidae</taxon>
        <taxon>Elysia</taxon>
    </lineage>
</organism>
<evidence type="ECO:0000256" key="1">
    <source>
        <dbReference type="ARBA" id="ARBA00006726"/>
    </source>
</evidence>
<dbReference type="GO" id="GO:0005634">
    <property type="term" value="C:nucleus"/>
    <property type="evidence" value="ECO:0007669"/>
    <property type="project" value="InterPro"/>
</dbReference>
<comment type="caution">
    <text evidence="5">The sequence shown here is derived from an EMBL/GenBank/DDBJ whole genome shotgun (WGS) entry which is preliminary data.</text>
</comment>
<feature type="region of interest" description="Disordered" evidence="3">
    <location>
        <begin position="157"/>
        <end position="193"/>
    </location>
</feature>
<dbReference type="Gene3D" id="4.10.365.10">
    <property type="entry name" value="p27"/>
    <property type="match status" value="1"/>
</dbReference>
<reference evidence="5 6" key="1">
    <citation type="submission" date="2019-01" db="EMBL/GenBank/DDBJ databases">
        <title>A draft genome assembly of the solar-powered sea slug Elysia chlorotica.</title>
        <authorList>
            <person name="Cai H."/>
            <person name="Li Q."/>
            <person name="Fang X."/>
            <person name="Li J."/>
            <person name="Curtis N.E."/>
            <person name="Altenburger A."/>
            <person name="Shibata T."/>
            <person name="Feng M."/>
            <person name="Maeda T."/>
            <person name="Schwartz J.A."/>
            <person name="Shigenobu S."/>
            <person name="Lundholm N."/>
            <person name="Nishiyama T."/>
            <person name="Yang H."/>
            <person name="Hasebe M."/>
            <person name="Li S."/>
            <person name="Pierce S.K."/>
            <person name="Wang J."/>
        </authorList>
    </citation>
    <scope>NUCLEOTIDE SEQUENCE [LARGE SCALE GENOMIC DNA]</scope>
    <source>
        <strain evidence="5">EC2010</strain>
        <tissue evidence="5">Whole organism of an adult</tissue>
    </source>
</reference>
<evidence type="ECO:0000313" key="6">
    <source>
        <dbReference type="Proteomes" id="UP000271974"/>
    </source>
</evidence>
<feature type="compositionally biased region" description="Low complexity" evidence="3">
    <location>
        <begin position="170"/>
        <end position="183"/>
    </location>
</feature>
<keyword evidence="6" id="KW-1185">Reference proteome</keyword>
<feature type="compositionally biased region" description="Polar residues" evidence="3">
    <location>
        <begin position="215"/>
        <end position="243"/>
    </location>
</feature>
<evidence type="ECO:0000256" key="2">
    <source>
        <dbReference type="ARBA" id="ARBA00023013"/>
    </source>
</evidence>
<evidence type="ECO:0000259" key="4">
    <source>
        <dbReference type="Pfam" id="PF02234"/>
    </source>
</evidence>
<dbReference type="GO" id="GO:0004861">
    <property type="term" value="F:cyclin-dependent protein serine/threonine kinase inhibitor activity"/>
    <property type="evidence" value="ECO:0007669"/>
    <property type="project" value="InterPro"/>
</dbReference>